<gene>
    <name evidence="7" type="ORF">WQQ_07740</name>
</gene>
<dbReference type="AlphaFoldDB" id="I7ZG07"/>
<sequence>MMQLWKPLAVLALAGVAMPAFAADCATEIEANDQMQFSKSSIEVPASCKQFKLTLKHTGKLPRNAMGHNWVLTTPADYGPVARDGMGASLETNFLKVDDARVVAHTKVIGGGESDTVSFDVAKLTAPEYNFFCSFPGHAMMMKGSLKLVK</sequence>
<evidence type="ECO:0000313" key="7">
    <source>
        <dbReference type="EMBL" id="EIT70637.1"/>
    </source>
</evidence>
<evidence type="ECO:0000256" key="2">
    <source>
        <dbReference type="ARBA" id="ARBA00022723"/>
    </source>
</evidence>
<dbReference type="Proteomes" id="UP000003704">
    <property type="component" value="Unassembled WGS sequence"/>
</dbReference>
<proteinExistence type="predicted"/>
<dbReference type="InterPro" id="IPR014068">
    <property type="entry name" value="Azurin"/>
</dbReference>
<keyword evidence="3 5" id="KW-0249">Electron transport</keyword>
<dbReference type="InterPro" id="IPR028871">
    <property type="entry name" value="BlueCu_1_BS"/>
</dbReference>
<dbReference type="PATRIC" id="fig|1172194.4.peg.741"/>
<comment type="caution">
    <text evidence="7">The sequence shown here is derived from an EMBL/GenBank/DDBJ whole genome shotgun (WGS) entry which is preliminary data.</text>
</comment>
<dbReference type="EMBL" id="AKGD01000001">
    <property type="protein sequence ID" value="EIT70637.1"/>
    <property type="molecule type" value="Genomic_DNA"/>
</dbReference>
<dbReference type="PROSITE" id="PS00196">
    <property type="entry name" value="COPPER_BLUE"/>
    <property type="match status" value="1"/>
</dbReference>
<dbReference type="GO" id="GO:0042597">
    <property type="term" value="C:periplasmic space"/>
    <property type="evidence" value="ECO:0007669"/>
    <property type="project" value="UniProtKB-SubCell"/>
</dbReference>
<dbReference type="CDD" id="cd13922">
    <property type="entry name" value="Azurin"/>
    <property type="match status" value="1"/>
</dbReference>
<dbReference type="Gene3D" id="2.60.40.420">
    <property type="entry name" value="Cupredoxins - blue copper proteins"/>
    <property type="match status" value="1"/>
</dbReference>
<dbReference type="GO" id="GO:0009055">
    <property type="term" value="F:electron transfer activity"/>
    <property type="evidence" value="ECO:0007669"/>
    <property type="project" value="InterPro"/>
</dbReference>
<dbReference type="NCBIfam" id="TIGR02695">
    <property type="entry name" value="azurin"/>
    <property type="match status" value="1"/>
</dbReference>
<keyword evidence="5" id="KW-0574">Periplasm</keyword>
<dbReference type="InterPro" id="IPR050845">
    <property type="entry name" value="Cu-binding_ET"/>
</dbReference>
<organism evidence="7 8">
    <name type="scientific">Hydrocarboniphaga effusa AP103</name>
    <dbReference type="NCBI Taxonomy" id="1172194"/>
    <lineage>
        <taxon>Bacteria</taxon>
        <taxon>Pseudomonadati</taxon>
        <taxon>Pseudomonadota</taxon>
        <taxon>Gammaproteobacteria</taxon>
        <taxon>Nevskiales</taxon>
        <taxon>Nevskiaceae</taxon>
        <taxon>Hydrocarboniphaga</taxon>
    </lineage>
</organism>
<evidence type="ECO:0000256" key="5">
    <source>
        <dbReference type="RuleBase" id="RU363017"/>
    </source>
</evidence>
<dbReference type="PANTHER" id="PTHR38439:SF2">
    <property type="entry name" value="OUTER MEMBRANE PROTEIN H.8"/>
    <property type="match status" value="1"/>
</dbReference>
<evidence type="ECO:0000256" key="1">
    <source>
        <dbReference type="ARBA" id="ARBA00022448"/>
    </source>
</evidence>
<keyword evidence="8" id="KW-1185">Reference proteome</keyword>
<name>I7ZG07_9GAMM</name>
<reference evidence="7 8" key="1">
    <citation type="journal article" date="2012" name="J. Bacteriol.">
        <title>Genome Sequence of n-Alkane-Degrading Hydrocarboniphaga effusa Strain AP103T (ATCC BAA-332T).</title>
        <authorList>
            <person name="Chang H.K."/>
            <person name="Zylstra G.J."/>
            <person name="Chae J.C."/>
        </authorList>
    </citation>
    <scope>NUCLEOTIDE SEQUENCE [LARGE SCALE GENOMIC DNA]</scope>
    <source>
        <strain evidence="7 8">AP103</strain>
    </source>
</reference>
<dbReference type="InterPro" id="IPR008972">
    <property type="entry name" value="Cupredoxin"/>
</dbReference>
<evidence type="ECO:0000256" key="3">
    <source>
        <dbReference type="ARBA" id="ARBA00022982"/>
    </source>
</evidence>
<feature type="domain" description="Blue (type 1) copper" evidence="6">
    <location>
        <begin position="24"/>
        <end position="148"/>
    </location>
</feature>
<comment type="function">
    <text evidence="5">Transfers electrons from cytochrome c551 to cytochrome oxidase.</text>
</comment>
<keyword evidence="5" id="KW-0732">Signal</keyword>
<dbReference type="Pfam" id="PF00127">
    <property type="entry name" value="Copper-bind"/>
    <property type="match status" value="1"/>
</dbReference>
<dbReference type="GO" id="GO:0005507">
    <property type="term" value="F:copper ion binding"/>
    <property type="evidence" value="ECO:0007669"/>
    <property type="project" value="UniProtKB-UniRule"/>
</dbReference>
<dbReference type="InterPro" id="IPR000923">
    <property type="entry name" value="BlueCu_1"/>
</dbReference>
<evidence type="ECO:0000256" key="4">
    <source>
        <dbReference type="ARBA" id="ARBA00023008"/>
    </source>
</evidence>
<accession>I7ZG07</accession>
<keyword evidence="1 5" id="KW-0813">Transport</keyword>
<evidence type="ECO:0000259" key="6">
    <source>
        <dbReference type="Pfam" id="PF00127"/>
    </source>
</evidence>
<dbReference type="STRING" id="1172194.WQQ_07740"/>
<dbReference type="SUPFAM" id="SSF49503">
    <property type="entry name" value="Cupredoxins"/>
    <property type="match status" value="1"/>
</dbReference>
<feature type="chain" id="PRO_5006526293" description="Azurin" evidence="5">
    <location>
        <begin position="23"/>
        <end position="150"/>
    </location>
</feature>
<feature type="signal peptide" evidence="5">
    <location>
        <begin position="1"/>
        <end position="22"/>
    </location>
</feature>
<evidence type="ECO:0000313" key="8">
    <source>
        <dbReference type="Proteomes" id="UP000003704"/>
    </source>
</evidence>
<keyword evidence="2 5" id="KW-0479">Metal-binding</keyword>
<protein>
    <recommendedName>
        <fullName evidence="5">Azurin</fullName>
    </recommendedName>
</protein>
<comment type="subcellular location">
    <subcellularLocation>
        <location evidence="5">Periplasm</location>
    </subcellularLocation>
</comment>
<keyword evidence="4 5" id="KW-0186">Copper</keyword>
<dbReference type="PANTHER" id="PTHR38439">
    <property type="entry name" value="AURACYANIN-B"/>
    <property type="match status" value="1"/>
</dbReference>
<dbReference type="OrthoDB" id="9814063at2"/>